<evidence type="ECO:0000313" key="1">
    <source>
        <dbReference type="EMBL" id="AKB64917.1"/>
    </source>
</evidence>
<dbReference type="InterPro" id="IPR036078">
    <property type="entry name" value="Spo11/TopoVI_A_sf"/>
</dbReference>
<dbReference type="SUPFAM" id="SSF56726">
    <property type="entry name" value="DNA topoisomerase IV, alpha subunit"/>
    <property type="match status" value="1"/>
</dbReference>
<evidence type="ECO:0008006" key="3">
    <source>
        <dbReference type="Google" id="ProtNLM"/>
    </source>
</evidence>
<proteinExistence type="predicted"/>
<name>A0A0E3RIK8_METMZ</name>
<dbReference type="HOGENOM" id="CLU_072325_0_0_2"/>
<accession>A0A0E3RIK8</accession>
<dbReference type="GO" id="GO:0003677">
    <property type="term" value="F:DNA binding"/>
    <property type="evidence" value="ECO:0007669"/>
    <property type="project" value="InterPro"/>
</dbReference>
<dbReference type="AlphaFoldDB" id="A0A0E3RIK8"/>
<dbReference type="STRING" id="213585.MSMAS_1721"/>
<evidence type="ECO:0000313" key="2">
    <source>
        <dbReference type="Proteomes" id="UP000033097"/>
    </source>
</evidence>
<protein>
    <recommendedName>
        <fullName evidence="3">DUF2399 domain-containing protein</fullName>
    </recommendedName>
</protein>
<dbReference type="Proteomes" id="UP000033097">
    <property type="component" value="Chromosome"/>
</dbReference>
<dbReference type="EMBL" id="CP009512">
    <property type="protein sequence ID" value="AKB64917.1"/>
    <property type="molecule type" value="Genomic_DNA"/>
</dbReference>
<reference evidence="1 2" key="1">
    <citation type="submission" date="2014-07" db="EMBL/GenBank/DDBJ databases">
        <title>Methanogenic archaea and the global carbon cycle.</title>
        <authorList>
            <person name="Henriksen J.R."/>
            <person name="Luke J."/>
            <person name="Reinhart S."/>
            <person name="Benedict M.N."/>
            <person name="Youngblut N.D."/>
            <person name="Metcalf M.E."/>
            <person name="Whitaker R.J."/>
            <person name="Metcalf W.W."/>
        </authorList>
    </citation>
    <scope>NUCLEOTIDE SEQUENCE [LARGE SCALE GENOMIC DNA]</scope>
    <source>
        <strain evidence="1 2">S-6</strain>
    </source>
</reference>
<dbReference type="RefSeq" id="WP_048046483.1">
    <property type="nucleotide sequence ID" value="NZ_CP009512.1"/>
</dbReference>
<dbReference type="PATRIC" id="fig|213585.10.peg.2181"/>
<sequence>MACEKFKKYKPQKEQQVLLEQIMIIINDYMIKGFVLTCRQIYYQLVARVILTNNQKNYNKVTKIISNARMAGIIDWNAIVDRNRESYMHYYNLGIDDAINDTLEQYRVNRMLLQDVYIEVMIEKMAIYDIIKTVTNKYSIRLTGDKGFCSNTILYDISKRMIRALQEGKTAYILYVGDHDPSGLTMDKTIKETISLMGANGVEFRRVALTFEQVKEYNLPPNVVKDGDRNSGKYKEEHGSTSWECDALPPEILVELLETEVLKIIDIENYNYMCKVEEEDKEKLRQIIDSIKMTNNYGVA</sequence>
<dbReference type="KEGG" id="mmj:MSMAS_1721"/>
<gene>
    <name evidence="1" type="ORF">MSMAS_1721</name>
</gene>
<dbReference type="GeneID" id="24839408"/>
<organism evidence="1 2">
    <name type="scientific">Methanosarcina mazei S-6</name>
    <dbReference type="NCBI Taxonomy" id="213585"/>
    <lineage>
        <taxon>Archaea</taxon>
        <taxon>Methanobacteriati</taxon>
        <taxon>Methanobacteriota</taxon>
        <taxon>Stenosarchaea group</taxon>
        <taxon>Methanomicrobia</taxon>
        <taxon>Methanosarcinales</taxon>
        <taxon>Methanosarcinaceae</taxon>
        <taxon>Methanosarcina</taxon>
    </lineage>
</organism>
<dbReference type="GO" id="GO:0005694">
    <property type="term" value="C:chromosome"/>
    <property type="evidence" value="ECO:0007669"/>
    <property type="project" value="InterPro"/>
</dbReference>